<keyword evidence="1" id="KW-0812">Transmembrane</keyword>
<protein>
    <submittedName>
        <fullName evidence="2">Uncharacterized protein</fullName>
    </submittedName>
</protein>
<reference evidence="3" key="1">
    <citation type="journal article" date="2019" name="Int. J. Syst. Evol. Microbiol.">
        <title>The Global Catalogue of Microorganisms (GCM) 10K type strain sequencing project: providing services to taxonomists for standard genome sequencing and annotation.</title>
        <authorList>
            <consortium name="The Broad Institute Genomics Platform"/>
            <consortium name="The Broad Institute Genome Sequencing Center for Infectious Disease"/>
            <person name="Wu L."/>
            <person name="Ma J."/>
        </authorList>
    </citation>
    <scope>NUCLEOTIDE SEQUENCE [LARGE SCALE GENOMIC DNA]</scope>
    <source>
        <strain evidence="3">JCM 17442</strain>
    </source>
</reference>
<comment type="caution">
    <text evidence="2">The sequence shown here is derived from an EMBL/GenBank/DDBJ whole genome shotgun (WGS) entry which is preliminary data.</text>
</comment>
<dbReference type="EMBL" id="BAABAU010000004">
    <property type="protein sequence ID" value="GAA4267234.1"/>
    <property type="molecule type" value="Genomic_DNA"/>
</dbReference>
<proteinExistence type="predicted"/>
<keyword evidence="1" id="KW-1133">Transmembrane helix</keyword>
<feature type="transmembrane region" description="Helical" evidence="1">
    <location>
        <begin position="39"/>
        <end position="62"/>
    </location>
</feature>
<name>A0ABP8E548_9MICO</name>
<evidence type="ECO:0000313" key="3">
    <source>
        <dbReference type="Proteomes" id="UP001501594"/>
    </source>
</evidence>
<sequence>MSITRTITVRDHEVTVRTVEEPDAHAEPFTAITGGRRTAAVTAVAGVLVVVVAVMPAVVQLFH</sequence>
<gene>
    <name evidence="2" type="ORF">GCM10022256_28460</name>
</gene>
<keyword evidence="1" id="KW-0472">Membrane</keyword>
<keyword evidence="3" id="KW-1185">Reference proteome</keyword>
<accession>A0ABP8E548</accession>
<evidence type="ECO:0000256" key="1">
    <source>
        <dbReference type="SAM" id="Phobius"/>
    </source>
</evidence>
<organism evidence="2 3">
    <name type="scientific">Frondihabitans peucedani</name>
    <dbReference type="NCBI Taxonomy" id="598626"/>
    <lineage>
        <taxon>Bacteria</taxon>
        <taxon>Bacillati</taxon>
        <taxon>Actinomycetota</taxon>
        <taxon>Actinomycetes</taxon>
        <taxon>Micrococcales</taxon>
        <taxon>Microbacteriaceae</taxon>
        <taxon>Frondihabitans</taxon>
    </lineage>
</organism>
<evidence type="ECO:0000313" key="2">
    <source>
        <dbReference type="EMBL" id="GAA4267234.1"/>
    </source>
</evidence>
<dbReference type="RefSeq" id="WP_344797351.1">
    <property type="nucleotide sequence ID" value="NZ_BAABAU010000004.1"/>
</dbReference>
<dbReference type="Proteomes" id="UP001501594">
    <property type="component" value="Unassembled WGS sequence"/>
</dbReference>